<accession>A0A0J8D823</accession>
<keyword evidence="2" id="KW-1185">Reference proteome</keyword>
<evidence type="ECO:0000313" key="1">
    <source>
        <dbReference type="EMBL" id="KMT22210.1"/>
    </source>
</evidence>
<dbReference type="Proteomes" id="UP000036756">
    <property type="component" value="Unassembled WGS sequence"/>
</dbReference>
<protein>
    <recommendedName>
        <fullName evidence="3">Metal-binding protein</fullName>
    </recommendedName>
</protein>
<evidence type="ECO:0000313" key="2">
    <source>
        <dbReference type="Proteomes" id="UP000036756"/>
    </source>
</evidence>
<dbReference type="InterPro" id="IPR019271">
    <property type="entry name" value="DUF2284_metal-binding"/>
</dbReference>
<comment type="caution">
    <text evidence="1">The sequence shown here is derived from an EMBL/GenBank/DDBJ whole genome shotgun (WGS) entry which is preliminary data.</text>
</comment>
<organism evidence="1 2">
    <name type="scientific">Clostridium cylindrosporum DSM 605</name>
    <dbReference type="NCBI Taxonomy" id="1121307"/>
    <lineage>
        <taxon>Bacteria</taxon>
        <taxon>Bacillati</taxon>
        <taxon>Bacillota</taxon>
        <taxon>Clostridia</taxon>
        <taxon>Eubacteriales</taxon>
        <taxon>Clostridiaceae</taxon>
        <taxon>Clostridium</taxon>
    </lineage>
</organism>
<dbReference type="AlphaFoldDB" id="A0A0J8D823"/>
<dbReference type="Pfam" id="PF10050">
    <property type="entry name" value="DUF2284"/>
    <property type="match status" value="1"/>
</dbReference>
<name>A0A0J8D823_CLOCY</name>
<dbReference type="OrthoDB" id="5420534at2"/>
<dbReference type="EMBL" id="LFVU01000024">
    <property type="protein sequence ID" value="KMT22210.1"/>
    <property type="molecule type" value="Genomic_DNA"/>
</dbReference>
<dbReference type="PATRIC" id="fig|1121307.3.peg.1839"/>
<dbReference type="STRING" id="1121307.CLCY_4c01830"/>
<gene>
    <name evidence="1" type="ORF">CLCY_4c01830</name>
</gene>
<reference evidence="1 2" key="1">
    <citation type="submission" date="2015-06" db="EMBL/GenBank/DDBJ databases">
        <title>Draft genome sequence of the purine-degrading Clostridium cylindrosporum HC-1 (DSM 605).</title>
        <authorList>
            <person name="Poehlein A."/>
            <person name="Schiel-Bengelsdorf B."/>
            <person name="Bengelsdorf F."/>
            <person name="Daniel R."/>
            <person name="Duerre P."/>
        </authorList>
    </citation>
    <scope>NUCLEOTIDE SEQUENCE [LARGE SCALE GENOMIC DNA]</scope>
    <source>
        <strain evidence="1 2">DSM 605</strain>
    </source>
</reference>
<dbReference type="RefSeq" id="WP_048570303.1">
    <property type="nucleotide sequence ID" value="NZ_LFVU01000024.1"/>
</dbReference>
<sequence length="208" mass="23771">MISTTFRTKTPKAEIIISAKVATIEINELSKYEKKDKFSQLCMEGCPNYGSKWSCPPYSPSFMSYSKKFKYAMVLLLSCNLSQFDYTKQEYMKIKVSNSILKSRTNKIMRALEDRCNGIMLAGGSCRLCKPCALKSNQGSCKKPTQMRFTMESLGLDVESICLDFFNYKLLWYKDKKAPEYASVVSCLLSENPINEAEIISFIENFKL</sequence>
<evidence type="ECO:0008006" key="3">
    <source>
        <dbReference type="Google" id="ProtNLM"/>
    </source>
</evidence>
<proteinExistence type="predicted"/>